<proteinExistence type="predicted"/>
<evidence type="ECO:0000313" key="2">
    <source>
        <dbReference type="EMBL" id="ODS02507.1"/>
    </source>
</evidence>
<reference evidence="2 3" key="1">
    <citation type="journal article" date="2016" name="Environ. Microbiol.">
        <title>New Methyloceanibacter diversity from North Sea sediments includes methanotroph containing solely the soluble methane monooxygenase.</title>
        <authorList>
            <person name="Vekeman B."/>
            <person name="Kerckhof F.M."/>
            <person name="Cremers G."/>
            <person name="de Vos P."/>
            <person name="Vandamme P."/>
            <person name="Boon N."/>
            <person name="Op den Camp H.J."/>
            <person name="Heylen K."/>
        </authorList>
    </citation>
    <scope>NUCLEOTIDE SEQUENCE [LARGE SCALE GENOMIC DNA]</scope>
    <source>
        <strain evidence="2 3">R-67177</strain>
    </source>
</reference>
<gene>
    <name evidence="2" type="ORF">AUC71_14970</name>
</gene>
<comment type="caution">
    <text evidence="2">The sequence shown here is derived from an EMBL/GenBank/DDBJ whole genome shotgun (WGS) entry which is preliminary data.</text>
</comment>
<sequence>MLPALSPLKAEEIGANDVAAVASSPARQGLTELKTSLDRSDRTVALQALQMALSELGDGVTLVWRRPISQLTGRVKPVSVFRDDQGRICRTVVYSLAWDGREKEIEGAACREEDGSWAIAG</sequence>
<name>A0A1E3WBQ0_9HYPH</name>
<feature type="domain" description="Surface antigen" evidence="1">
    <location>
        <begin position="33"/>
        <end position="119"/>
    </location>
</feature>
<accession>A0A1E3WBQ0</accession>
<keyword evidence="3" id="KW-1185">Reference proteome</keyword>
<dbReference type="InterPro" id="IPR032635">
    <property type="entry name" value="Anti_2"/>
</dbReference>
<organism evidence="2 3">
    <name type="scientific">Methyloceanibacter marginalis</name>
    <dbReference type="NCBI Taxonomy" id="1774971"/>
    <lineage>
        <taxon>Bacteria</taxon>
        <taxon>Pseudomonadati</taxon>
        <taxon>Pseudomonadota</taxon>
        <taxon>Alphaproteobacteria</taxon>
        <taxon>Hyphomicrobiales</taxon>
        <taxon>Hyphomicrobiaceae</taxon>
        <taxon>Methyloceanibacter</taxon>
    </lineage>
</organism>
<evidence type="ECO:0000313" key="3">
    <source>
        <dbReference type="Proteomes" id="UP000095042"/>
    </source>
</evidence>
<protein>
    <recommendedName>
        <fullName evidence="1">Surface antigen domain-containing protein</fullName>
    </recommendedName>
</protein>
<dbReference type="Pfam" id="PF16998">
    <property type="entry name" value="17kDa_Anti_2"/>
    <property type="match status" value="1"/>
</dbReference>
<dbReference type="Proteomes" id="UP000095042">
    <property type="component" value="Unassembled WGS sequence"/>
</dbReference>
<dbReference type="AlphaFoldDB" id="A0A1E3WBQ0"/>
<dbReference type="EMBL" id="LPWD01000289">
    <property type="protein sequence ID" value="ODS02507.1"/>
    <property type="molecule type" value="Genomic_DNA"/>
</dbReference>
<evidence type="ECO:0000259" key="1">
    <source>
        <dbReference type="Pfam" id="PF16998"/>
    </source>
</evidence>